<keyword evidence="2" id="KW-1185">Reference proteome</keyword>
<sequence>MAPLQQPRKQFLDLPNEVLIQIFDSLPSLPEYRISVDNLRQTCRRVLALCEPVFMRFLELRTSSASRKLAFLLQADHQRQDHVQFLVIRPSPSYNDANVALILQHIPSFRYLKSLTVFAPLCEPGEEPAENYEAFIRTLHSQLHSQTFSELQDCWINVACGSLEFFDPPIPPFQISKILRYPKLKSLYLMGMELESQVETIGRGSSAVKTLHVEECETDDQTMSTLLDAPEALEHVVFDIDSLPINSFDGSIELQAVQSLLSNMRRHPVETMKLISWTRERFQIDDFKNSFDFRGLTKLKKLSLRLNVVLYGDSLDPSSKVLNVFEHLPDSLEVLECIKVTPKDVQGLTNMLLLRPIGSRLPVSFRRLQLEGYRDFPQRPFTRLQQQENDELLHSIDVLMAQIGLPELNYILVGPFDVARRIKARRVCNEHCTANADSTRSYELAEEVTGPPVGYRWTGVPEYDWNYSEGTVGTMEFF</sequence>
<evidence type="ECO:0000313" key="2">
    <source>
        <dbReference type="Proteomes" id="UP001172673"/>
    </source>
</evidence>
<name>A0AA38XE29_9EURO</name>
<evidence type="ECO:0008006" key="3">
    <source>
        <dbReference type="Google" id="ProtNLM"/>
    </source>
</evidence>
<dbReference type="Proteomes" id="UP001172673">
    <property type="component" value="Unassembled WGS sequence"/>
</dbReference>
<gene>
    <name evidence="1" type="ORF">H2200_004598</name>
</gene>
<evidence type="ECO:0000313" key="1">
    <source>
        <dbReference type="EMBL" id="KAJ9611414.1"/>
    </source>
</evidence>
<proteinExistence type="predicted"/>
<protein>
    <recommendedName>
        <fullName evidence="3">F-box domain-containing protein</fullName>
    </recommendedName>
</protein>
<organism evidence="1 2">
    <name type="scientific">Cladophialophora chaetospira</name>
    <dbReference type="NCBI Taxonomy" id="386627"/>
    <lineage>
        <taxon>Eukaryota</taxon>
        <taxon>Fungi</taxon>
        <taxon>Dikarya</taxon>
        <taxon>Ascomycota</taxon>
        <taxon>Pezizomycotina</taxon>
        <taxon>Eurotiomycetes</taxon>
        <taxon>Chaetothyriomycetidae</taxon>
        <taxon>Chaetothyriales</taxon>
        <taxon>Herpotrichiellaceae</taxon>
        <taxon>Cladophialophora</taxon>
    </lineage>
</organism>
<reference evidence="1" key="1">
    <citation type="submission" date="2022-10" db="EMBL/GenBank/DDBJ databases">
        <title>Culturing micro-colonial fungi from biological soil crusts in the Mojave desert and describing Neophaeococcomyces mojavensis, and introducing the new genera and species Taxawa tesnikishii.</title>
        <authorList>
            <person name="Kurbessoian T."/>
            <person name="Stajich J.E."/>
        </authorList>
    </citation>
    <scope>NUCLEOTIDE SEQUENCE</scope>
    <source>
        <strain evidence="1">TK_41</strain>
    </source>
</reference>
<comment type="caution">
    <text evidence="1">The sequence shown here is derived from an EMBL/GenBank/DDBJ whole genome shotgun (WGS) entry which is preliminary data.</text>
</comment>
<dbReference type="AlphaFoldDB" id="A0AA38XE29"/>
<dbReference type="EMBL" id="JAPDRK010000006">
    <property type="protein sequence ID" value="KAJ9611414.1"/>
    <property type="molecule type" value="Genomic_DNA"/>
</dbReference>
<accession>A0AA38XE29</accession>